<dbReference type="InterPro" id="IPR016024">
    <property type="entry name" value="ARM-type_fold"/>
</dbReference>
<dbReference type="GeneID" id="94835041"/>
<name>A0A1J4KKY6_9EUKA</name>
<proteinExistence type="predicted"/>
<dbReference type="RefSeq" id="XP_068364938.1">
    <property type="nucleotide sequence ID" value="XM_068500337.1"/>
</dbReference>
<dbReference type="Proteomes" id="UP000179807">
    <property type="component" value="Unassembled WGS sequence"/>
</dbReference>
<dbReference type="EMBL" id="MLAK01000579">
    <property type="protein sequence ID" value="OHT11802.1"/>
    <property type="molecule type" value="Genomic_DNA"/>
</dbReference>
<accession>A0A1J4KKY6</accession>
<sequence>MLYKNRIILFVICEKILVNSINCGLSSNFLNVFGFLWKKFASAKKMLSDIDSSDACDGIDLSHYQNELARQRSSHTINIRRTFQSDEQNFHSRIFKPRYRVPSFEKTEINIDDIVNAFENNDLPSIEKICLYISSSQNVQIINSITENDDFLDLISSAASYLNSPGSLEAYLSLIITLSERESASNMITDALFIIRDYLNEFPQIILTFYVNLPNSSVFGRDAMICTGIIEDIFLFCHENKDPNLVALAANSLHSIFCCNEIVANEIIRMYFQNVIDLLKLPNIDAVYFVMLALIDIISQDKSFIEELYNQNVHIFVSQAVENEKLTWPSICLAGNMANCEYSGIVKLYNSGVITKISQLPLNLFNGDAFFLLSNCAEAAIEIVLPLFNLEFLGRVKALLNYCPFAIFKDAAYFLATLLVFAPFEIVKVVLSLGITDFINQMLESGQEFMVIRGLDAINRVFFLVHSSVEVKKNLTQFFLSEDLMENLERLQMEGVKLIACKSKTVENYIHQFYGDVLS</sequence>
<reference evidence="1" key="1">
    <citation type="submission" date="2016-10" db="EMBL/GenBank/DDBJ databases">
        <authorList>
            <person name="Benchimol M."/>
            <person name="Almeida L.G."/>
            <person name="Vasconcelos A.T."/>
            <person name="Perreira-Neves A."/>
            <person name="Rosa I.A."/>
            <person name="Tasca T."/>
            <person name="Bogo M.R."/>
            <person name="de Souza W."/>
        </authorList>
    </citation>
    <scope>NUCLEOTIDE SEQUENCE [LARGE SCALE GENOMIC DNA]</scope>
    <source>
        <strain evidence="1">K</strain>
    </source>
</reference>
<keyword evidence="2" id="KW-1185">Reference proteome</keyword>
<dbReference type="AlphaFoldDB" id="A0A1J4KKY6"/>
<protein>
    <submittedName>
        <fullName evidence="1">Uncharacterized protein</fullName>
    </submittedName>
</protein>
<evidence type="ECO:0000313" key="2">
    <source>
        <dbReference type="Proteomes" id="UP000179807"/>
    </source>
</evidence>
<dbReference type="InterPro" id="IPR011989">
    <property type="entry name" value="ARM-like"/>
</dbReference>
<evidence type="ECO:0000313" key="1">
    <source>
        <dbReference type="EMBL" id="OHT11802.1"/>
    </source>
</evidence>
<organism evidence="1 2">
    <name type="scientific">Tritrichomonas foetus</name>
    <dbReference type="NCBI Taxonomy" id="1144522"/>
    <lineage>
        <taxon>Eukaryota</taxon>
        <taxon>Metamonada</taxon>
        <taxon>Parabasalia</taxon>
        <taxon>Tritrichomonadida</taxon>
        <taxon>Tritrichomonadidae</taxon>
        <taxon>Tritrichomonas</taxon>
    </lineage>
</organism>
<comment type="caution">
    <text evidence="1">The sequence shown here is derived from an EMBL/GenBank/DDBJ whole genome shotgun (WGS) entry which is preliminary data.</text>
</comment>
<dbReference type="VEuPathDB" id="TrichDB:TRFO_18710"/>
<dbReference type="Gene3D" id="1.25.10.10">
    <property type="entry name" value="Leucine-rich Repeat Variant"/>
    <property type="match status" value="1"/>
</dbReference>
<gene>
    <name evidence="1" type="ORF">TRFO_18710</name>
</gene>
<dbReference type="SUPFAM" id="SSF48371">
    <property type="entry name" value="ARM repeat"/>
    <property type="match status" value="1"/>
</dbReference>